<organism evidence="1 2">
    <name type="scientific">Xenopus laevis</name>
    <name type="common">African clawed frog</name>
    <dbReference type="NCBI Taxonomy" id="8355"/>
    <lineage>
        <taxon>Eukaryota</taxon>
        <taxon>Metazoa</taxon>
        <taxon>Chordata</taxon>
        <taxon>Craniata</taxon>
        <taxon>Vertebrata</taxon>
        <taxon>Euteleostomi</taxon>
        <taxon>Amphibia</taxon>
        <taxon>Batrachia</taxon>
        <taxon>Anura</taxon>
        <taxon>Pipoidea</taxon>
        <taxon>Pipidae</taxon>
        <taxon>Xenopodinae</taxon>
        <taxon>Xenopus</taxon>
        <taxon>Xenopus</taxon>
    </lineage>
</organism>
<name>A0A974CST9_XENLA</name>
<dbReference type="AlphaFoldDB" id="A0A974CST9"/>
<dbReference type="EMBL" id="CM004475">
    <property type="protein sequence ID" value="OCT77711.1"/>
    <property type="molecule type" value="Genomic_DNA"/>
</dbReference>
<sequence>MQLLSLYLVLCRACLVSIPGAVLSLSCLYTWSCAKPVLSCSKLVTTIPCLKGLNPLSVGIFRKSPYRITAESGVHGTAG</sequence>
<evidence type="ECO:0000313" key="2">
    <source>
        <dbReference type="Proteomes" id="UP000694892"/>
    </source>
</evidence>
<gene>
    <name evidence="1" type="ORF">XELAEV_18028805mg</name>
</gene>
<proteinExistence type="predicted"/>
<accession>A0A974CST9</accession>
<dbReference type="Proteomes" id="UP000694892">
    <property type="component" value="Chromosome 5S"/>
</dbReference>
<protein>
    <submittedName>
        <fullName evidence="1">Uncharacterized protein</fullName>
    </submittedName>
</protein>
<reference evidence="2" key="1">
    <citation type="journal article" date="2016" name="Nature">
        <title>Genome evolution in the allotetraploid frog Xenopus laevis.</title>
        <authorList>
            <person name="Session A.M."/>
            <person name="Uno Y."/>
            <person name="Kwon T."/>
            <person name="Chapman J.A."/>
            <person name="Toyoda A."/>
            <person name="Takahashi S."/>
            <person name="Fukui A."/>
            <person name="Hikosaka A."/>
            <person name="Suzuki A."/>
            <person name="Kondo M."/>
            <person name="van Heeringen S.J."/>
            <person name="Quigley I."/>
            <person name="Heinz S."/>
            <person name="Ogino H."/>
            <person name="Ochi H."/>
            <person name="Hellsten U."/>
            <person name="Lyons J.B."/>
            <person name="Simakov O."/>
            <person name="Putnam N."/>
            <person name="Stites J."/>
            <person name="Kuroki Y."/>
            <person name="Tanaka T."/>
            <person name="Michiue T."/>
            <person name="Watanabe M."/>
            <person name="Bogdanovic O."/>
            <person name="Lister R."/>
            <person name="Georgiou G."/>
            <person name="Paranjpe S.S."/>
            <person name="van Kruijsbergen I."/>
            <person name="Shu S."/>
            <person name="Carlson J."/>
            <person name="Kinoshita T."/>
            <person name="Ohta Y."/>
            <person name="Mawaribuchi S."/>
            <person name="Jenkins J."/>
            <person name="Grimwood J."/>
            <person name="Schmutz J."/>
            <person name="Mitros T."/>
            <person name="Mozaffari S.V."/>
            <person name="Suzuki Y."/>
            <person name="Haramoto Y."/>
            <person name="Yamamoto T.S."/>
            <person name="Takagi C."/>
            <person name="Heald R."/>
            <person name="Miller K."/>
            <person name="Haudenschild C."/>
            <person name="Kitzman J."/>
            <person name="Nakayama T."/>
            <person name="Izutsu Y."/>
            <person name="Robert J."/>
            <person name="Fortriede J."/>
            <person name="Burns K."/>
            <person name="Lotay V."/>
            <person name="Karimi K."/>
            <person name="Yasuoka Y."/>
            <person name="Dichmann D.S."/>
            <person name="Flajnik M.F."/>
            <person name="Houston D.W."/>
            <person name="Shendure J."/>
            <person name="DuPasquier L."/>
            <person name="Vize P.D."/>
            <person name="Zorn A.M."/>
            <person name="Ito M."/>
            <person name="Marcotte E.M."/>
            <person name="Wallingford J.B."/>
            <person name="Ito Y."/>
            <person name="Asashima M."/>
            <person name="Ueno N."/>
            <person name="Matsuda Y."/>
            <person name="Veenstra G.J."/>
            <person name="Fujiyama A."/>
            <person name="Harland R.M."/>
            <person name="Taira M."/>
            <person name="Rokhsar D.S."/>
        </authorList>
    </citation>
    <scope>NUCLEOTIDE SEQUENCE [LARGE SCALE GENOMIC DNA]</scope>
    <source>
        <strain evidence="2">J</strain>
    </source>
</reference>
<evidence type="ECO:0000313" key="1">
    <source>
        <dbReference type="EMBL" id="OCT77711.1"/>
    </source>
</evidence>